<dbReference type="eggNOG" id="ENOG502S1MP">
    <property type="taxonomic scope" value="Eukaryota"/>
</dbReference>
<gene>
    <name evidence="2" type="ORF">PFL1_04735</name>
</gene>
<dbReference type="PANTHER" id="PTHR33657">
    <property type="entry name" value="DOMAIN PROTEIN, PUTATIVE (AFU_ORTHOLOGUE AFUA_5G00600)-RELATED"/>
    <property type="match status" value="1"/>
</dbReference>
<keyword evidence="1" id="KW-0732">Signal</keyword>
<name>A0A061H426_9BASI</name>
<dbReference type="EMBL" id="KE361638">
    <property type="protein sequence ID" value="EPQ27597.1"/>
    <property type="molecule type" value="Genomic_DNA"/>
</dbReference>
<reference evidence="2 3" key="1">
    <citation type="journal article" date="2013" name="Plant Cell">
        <title>The transition from a phytopathogenic smut ancestor to an anamorphic biocontrol agent deciphered by comparative whole-genome analysis.</title>
        <authorList>
            <person name="Lefebvre F."/>
            <person name="Joly D.L."/>
            <person name="Labbe C."/>
            <person name="Teichmann B."/>
            <person name="Linning R."/>
            <person name="Belzile F."/>
            <person name="Bakkeren G."/>
            <person name="Belanger R.R."/>
        </authorList>
    </citation>
    <scope>NUCLEOTIDE SEQUENCE [LARGE SCALE GENOMIC DNA]</scope>
    <source>
        <strain evidence="2 3">PF-1</strain>
    </source>
</reference>
<dbReference type="HOGENOM" id="CLU_062263_1_0_1"/>
<proteinExistence type="predicted"/>
<sequence>MQFKLSLATLALAAASLVSAANEINHDQVQSFPQINPTSASDRVAIRFNPSLHVGNGCYPYAAVQANGDWSGGLAPTGAPSAACKDQTKPGQVYVRSKWYRGKWAIVYSWYFPKDVVSSGIGHRHDWEGAIVWIDNPAAANPKILGASASAHGHWRNYVPVPGADRDGDTVKIQYSAEGINSHANDLTDKGGRRYPVITWEALPDIAKRGLDGHSWGDANPLIIDANFDNNLAKAYPFSS</sequence>
<dbReference type="InterPro" id="IPR008701">
    <property type="entry name" value="NPP1"/>
</dbReference>
<feature type="signal peptide" evidence="1">
    <location>
        <begin position="1"/>
        <end position="20"/>
    </location>
</feature>
<dbReference type="GeneID" id="19318835"/>
<dbReference type="AlphaFoldDB" id="A0A061H426"/>
<dbReference type="PANTHER" id="PTHR33657:SF6">
    <property type="entry name" value="SECRETED PROTEIN"/>
    <property type="match status" value="1"/>
</dbReference>
<dbReference type="Pfam" id="PF05630">
    <property type="entry name" value="NPP1"/>
    <property type="match status" value="1"/>
</dbReference>
<dbReference type="KEGG" id="pfp:PFL1_04735"/>
<dbReference type="RefSeq" id="XP_007880454.1">
    <property type="nucleotide sequence ID" value="XM_007882263.1"/>
</dbReference>
<dbReference type="Proteomes" id="UP000053664">
    <property type="component" value="Unassembled WGS sequence"/>
</dbReference>
<evidence type="ECO:0000313" key="3">
    <source>
        <dbReference type="Proteomes" id="UP000053664"/>
    </source>
</evidence>
<dbReference type="OrthoDB" id="89086at2759"/>
<protein>
    <submittedName>
        <fullName evidence="2">Uncharacterized protein</fullName>
    </submittedName>
</protein>
<evidence type="ECO:0000256" key="1">
    <source>
        <dbReference type="SAM" id="SignalP"/>
    </source>
</evidence>
<evidence type="ECO:0000313" key="2">
    <source>
        <dbReference type="EMBL" id="EPQ27597.1"/>
    </source>
</evidence>
<accession>A0A061H426</accession>
<feature type="chain" id="PRO_5001603340" evidence="1">
    <location>
        <begin position="21"/>
        <end position="240"/>
    </location>
</feature>
<dbReference type="PIRSF" id="PIRSF029958">
    <property type="entry name" value="Necrosis-inducing_protein"/>
    <property type="match status" value="1"/>
</dbReference>
<organism evidence="2 3">
    <name type="scientific">Pseudozyma flocculosa PF-1</name>
    <dbReference type="NCBI Taxonomy" id="1277687"/>
    <lineage>
        <taxon>Eukaryota</taxon>
        <taxon>Fungi</taxon>
        <taxon>Dikarya</taxon>
        <taxon>Basidiomycota</taxon>
        <taxon>Ustilaginomycotina</taxon>
        <taxon>Ustilaginomycetes</taxon>
        <taxon>Ustilaginales</taxon>
        <taxon>Ustilaginaceae</taxon>
        <taxon>Pseudozyma</taxon>
    </lineage>
</organism>